<dbReference type="PANTHER" id="PTHR43677:SF4">
    <property type="entry name" value="QUINONE OXIDOREDUCTASE-LIKE PROTEIN 2"/>
    <property type="match status" value="1"/>
</dbReference>
<evidence type="ECO:0000313" key="2">
    <source>
        <dbReference type="EMBL" id="NHB78278.1"/>
    </source>
</evidence>
<dbReference type="EMBL" id="JAANHS010000019">
    <property type="protein sequence ID" value="NHB78278.1"/>
    <property type="molecule type" value="Genomic_DNA"/>
</dbReference>
<sequence>MQAWQVSELGAAPELVSIASPVPVKGEVVVRVEAVGLNFADMLSIQGKYQVRHPFPYIPGMELSGVVEALGPDTEAPAPGTRVLSTCPAGALAERVALPAARLFALPDAMGFEEAAGFPIAYGTSHLALTHTARLRPGETLFVTGAAGGVGLTAVEIGKRLGARVIASARGADRLEVARAAGADLLIDSEAPGLKEALRAAGGVDVVYDAVGGPAFDAALRACRPEGRLLAIGFASGEVPQIPANLLLVRNLTVSGFWYGGMEAHVPAVAAASMAELLRWRAEGLLRPHVSHVLPFAAFPEGLDLLRTRRATGKVVIRVGQQQ</sequence>
<evidence type="ECO:0000313" key="3">
    <source>
        <dbReference type="Proteomes" id="UP001515660"/>
    </source>
</evidence>
<dbReference type="Pfam" id="PF00107">
    <property type="entry name" value="ADH_zinc_N"/>
    <property type="match status" value="1"/>
</dbReference>
<dbReference type="InterPro" id="IPR036291">
    <property type="entry name" value="NAD(P)-bd_dom_sf"/>
</dbReference>
<accession>A0ABX0GB10</accession>
<gene>
    <name evidence="2" type="ORF">G8O29_16275</name>
</gene>
<name>A0ABX0GB10_9RHOB</name>
<reference evidence="2 3" key="1">
    <citation type="journal article" date="2022" name="Microorganisms">
        <title>Genome Sequence and Characterization of a Xanthorhodopsin-Containing, Aerobic Anoxygenic Phototrophic Rhodobacter Species, Isolated from Mesophilic Conditions at Yellowstone National Park.</title>
        <authorList>
            <person name="Kyndt J.A."/>
            <person name="Robertson S."/>
            <person name="Shoffstall I.B."/>
            <person name="Ramaley R.F."/>
            <person name="Meyer T.E."/>
        </authorList>
    </citation>
    <scope>NUCLEOTIDE SEQUENCE [LARGE SCALE GENOMIC DNA]</scope>
    <source>
        <strain evidence="2 3">M37P</strain>
    </source>
</reference>
<dbReference type="SMART" id="SM00829">
    <property type="entry name" value="PKS_ER"/>
    <property type="match status" value="1"/>
</dbReference>
<dbReference type="InterPro" id="IPR013154">
    <property type="entry name" value="ADH-like_N"/>
</dbReference>
<dbReference type="InterPro" id="IPR013149">
    <property type="entry name" value="ADH-like_C"/>
</dbReference>
<dbReference type="CDD" id="cd08241">
    <property type="entry name" value="QOR1"/>
    <property type="match status" value="1"/>
</dbReference>
<organism evidence="2 3">
    <name type="scientific">Rhodobacter calidifons</name>
    <dbReference type="NCBI Taxonomy" id="2715277"/>
    <lineage>
        <taxon>Bacteria</taxon>
        <taxon>Pseudomonadati</taxon>
        <taxon>Pseudomonadota</taxon>
        <taxon>Alphaproteobacteria</taxon>
        <taxon>Rhodobacterales</taxon>
        <taxon>Rhodobacter group</taxon>
        <taxon>Rhodobacter</taxon>
    </lineage>
</organism>
<comment type="caution">
    <text evidence="2">The sequence shown here is derived from an EMBL/GenBank/DDBJ whole genome shotgun (WGS) entry which is preliminary data.</text>
</comment>
<feature type="domain" description="Enoyl reductase (ER)" evidence="1">
    <location>
        <begin position="10"/>
        <end position="317"/>
    </location>
</feature>
<dbReference type="SUPFAM" id="SSF51735">
    <property type="entry name" value="NAD(P)-binding Rossmann-fold domains"/>
    <property type="match status" value="1"/>
</dbReference>
<dbReference type="Pfam" id="PF08240">
    <property type="entry name" value="ADH_N"/>
    <property type="match status" value="1"/>
</dbReference>
<evidence type="ECO:0000259" key="1">
    <source>
        <dbReference type="SMART" id="SM00829"/>
    </source>
</evidence>
<dbReference type="Proteomes" id="UP001515660">
    <property type="component" value="Unassembled WGS sequence"/>
</dbReference>
<keyword evidence="3" id="KW-1185">Reference proteome</keyword>
<dbReference type="InterPro" id="IPR051397">
    <property type="entry name" value="Zn-ADH-like_protein"/>
</dbReference>
<dbReference type="Gene3D" id="3.90.180.10">
    <property type="entry name" value="Medium-chain alcohol dehydrogenases, catalytic domain"/>
    <property type="match status" value="1"/>
</dbReference>
<dbReference type="Gene3D" id="3.40.50.720">
    <property type="entry name" value="NAD(P)-binding Rossmann-like Domain"/>
    <property type="match status" value="1"/>
</dbReference>
<protein>
    <submittedName>
        <fullName evidence="2">NADPH:quinone oxidoreductase family protein</fullName>
    </submittedName>
</protein>
<proteinExistence type="predicted"/>
<dbReference type="SUPFAM" id="SSF50129">
    <property type="entry name" value="GroES-like"/>
    <property type="match status" value="1"/>
</dbReference>
<dbReference type="RefSeq" id="WP_166404286.1">
    <property type="nucleotide sequence ID" value="NZ_JAANHS010000019.1"/>
</dbReference>
<dbReference type="PANTHER" id="PTHR43677">
    <property type="entry name" value="SHORT-CHAIN DEHYDROGENASE/REDUCTASE"/>
    <property type="match status" value="1"/>
</dbReference>
<dbReference type="InterPro" id="IPR011032">
    <property type="entry name" value="GroES-like_sf"/>
</dbReference>
<dbReference type="InterPro" id="IPR020843">
    <property type="entry name" value="ER"/>
</dbReference>